<dbReference type="SMART" id="SM00863">
    <property type="entry name" value="tRNA_SAD"/>
    <property type="match status" value="1"/>
</dbReference>
<dbReference type="Gene3D" id="3.30.930.10">
    <property type="entry name" value="Bira Bifunctional Protein, Domain 2"/>
    <property type="match status" value="1"/>
</dbReference>
<keyword evidence="4 11" id="KW-0479">Metal-binding</keyword>
<evidence type="ECO:0000259" key="13">
    <source>
        <dbReference type="PROSITE" id="PS50860"/>
    </source>
</evidence>
<gene>
    <name evidence="11 14" type="primary">alaS</name>
    <name evidence="14" type="ORF">MFFC18_40380</name>
</gene>
<comment type="catalytic activity">
    <reaction evidence="11">
        <text>tRNA(Ala) + L-alanine + ATP = L-alanyl-tRNA(Ala) + AMP + diphosphate</text>
        <dbReference type="Rhea" id="RHEA:12540"/>
        <dbReference type="Rhea" id="RHEA-COMP:9657"/>
        <dbReference type="Rhea" id="RHEA-COMP:9923"/>
        <dbReference type="ChEBI" id="CHEBI:30616"/>
        <dbReference type="ChEBI" id="CHEBI:33019"/>
        <dbReference type="ChEBI" id="CHEBI:57972"/>
        <dbReference type="ChEBI" id="CHEBI:78442"/>
        <dbReference type="ChEBI" id="CHEBI:78497"/>
        <dbReference type="ChEBI" id="CHEBI:456215"/>
        <dbReference type="EC" id="6.1.1.7"/>
    </reaction>
</comment>
<dbReference type="GO" id="GO:0000049">
    <property type="term" value="F:tRNA binding"/>
    <property type="evidence" value="ECO:0007669"/>
    <property type="project" value="UniProtKB-KW"/>
</dbReference>
<dbReference type="InterPro" id="IPR003156">
    <property type="entry name" value="DHHA1_dom"/>
</dbReference>
<dbReference type="OrthoDB" id="9803884at2"/>
<keyword evidence="8 11" id="KW-0694">RNA-binding</keyword>
<keyword evidence="11" id="KW-0963">Cytoplasm</keyword>
<dbReference type="InterPro" id="IPR009000">
    <property type="entry name" value="Transl_B-barrel_sf"/>
</dbReference>
<dbReference type="RefSeq" id="WP_075084654.1">
    <property type="nucleotide sequence ID" value="NZ_CP042912.1"/>
</dbReference>
<dbReference type="InterPro" id="IPR045864">
    <property type="entry name" value="aa-tRNA-synth_II/BPL/LPL"/>
</dbReference>
<evidence type="ECO:0000256" key="5">
    <source>
        <dbReference type="ARBA" id="ARBA00022741"/>
    </source>
</evidence>
<dbReference type="SUPFAM" id="SSF50447">
    <property type="entry name" value="Translation proteins"/>
    <property type="match status" value="1"/>
</dbReference>
<dbReference type="SUPFAM" id="SSF55186">
    <property type="entry name" value="ThrRS/AlaRS common domain"/>
    <property type="match status" value="1"/>
</dbReference>
<dbReference type="InterPro" id="IPR018162">
    <property type="entry name" value="Ala-tRNA-ligase_IIc_anticod-bd"/>
</dbReference>
<evidence type="ECO:0000256" key="12">
    <source>
        <dbReference type="SAM" id="Coils"/>
    </source>
</evidence>
<keyword evidence="7 11" id="KW-0067">ATP-binding</keyword>
<keyword evidence="12" id="KW-0175">Coiled coil</keyword>
<dbReference type="PANTHER" id="PTHR11777">
    <property type="entry name" value="ALANYL-TRNA SYNTHETASE"/>
    <property type="match status" value="1"/>
</dbReference>
<dbReference type="GO" id="GO:0005829">
    <property type="term" value="C:cytosol"/>
    <property type="evidence" value="ECO:0007669"/>
    <property type="project" value="TreeGrafter"/>
</dbReference>
<evidence type="ECO:0000256" key="9">
    <source>
        <dbReference type="ARBA" id="ARBA00022917"/>
    </source>
</evidence>
<feature type="binding site" evidence="11">
    <location>
        <position position="658"/>
    </location>
    <ligand>
        <name>Zn(2+)</name>
        <dbReference type="ChEBI" id="CHEBI:29105"/>
    </ligand>
</feature>
<dbReference type="Gene3D" id="6.10.250.550">
    <property type="match status" value="1"/>
</dbReference>
<dbReference type="KEGG" id="mff:MFFC18_40380"/>
<keyword evidence="9 11" id="KW-0648">Protein biosynthesis</keyword>
<dbReference type="InterPro" id="IPR018163">
    <property type="entry name" value="Thr/Ala-tRNA-synth_IIc_edit"/>
</dbReference>
<evidence type="ECO:0000256" key="8">
    <source>
        <dbReference type="ARBA" id="ARBA00022884"/>
    </source>
</evidence>
<dbReference type="GO" id="GO:0006419">
    <property type="term" value="P:alanyl-tRNA aminoacylation"/>
    <property type="evidence" value="ECO:0007669"/>
    <property type="project" value="UniProtKB-UniRule"/>
</dbReference>
<comment type="domain">
    <text evidence="11">Consists of three domains; the N-terminal catalytic domain, the editing domain and the C-terminal C-Ala domain. The editing domain removes incorrectly charged amino acids, while the C-Ala domain, along with tRNA(Ala), serves as a bridge to cooperatively bring together the editing and aminoacylation centers thus stimulating deacylation of misacylated tRNAs.</text>
</comment>
<dbReference type="PANTHER" id="PTHR11777:SF9">
    <property type="entry name" value="ALANINE--TRNA LIGASE, CYTOPLASMIC"/>
    <property type="match status" value="1"/>
</dbReference>
<dbReference type="PROSITE" id="PS50860">
    <property type="entry name" value="AA_TRNA_LIGASE_II_ALA"/>
    <property type="match status" value="1"/>
</dbReference>
<feature type="domain" description="Alanyl-transfer RNA synthetases family profile" evidence="13">
    <location>
        <begin position="1"/>
        <end position="701"/>
    </location>
</feature>
<feature type="binding site" evidence="11">
    <location>
        <position position="662"/>
    </location>
    <ligand>
        <name>Zn(2+)</name>
        <dbReference type="ChEBI" id="CHEBI:29105"/>
    </ligand>
</feature>
<dbReference type="GO" id="GO:0004813">
    <property type="term" value="F:alanine-tRNA ligase activity"/>
    <property type="evidence" value="ECO:0007669"/>
    <property type="project" value="UniProtKB-UniRule"/>
</dbReference>
<evidence type="ECO:0000256" key="10">
    <source>
        <dbReference type="ARBA" id="ARBA00023146"/>
    </source>
</evidence>
<comment type="subcellular location">
    <subcellularLocation>
        <location evidence="11">Cytoplasm</location>
    </subcellularLocation>
</comment>
<dbReference type="Gene3D" id="2.40.30.130">
    <property type="match status" value="1"/>
</dbReference>
<dbReference type="Gene3D" id="3.10.310.40">
    <property type="match status" value="1"/>
</dbReference>
<evidence type="ECO:0000256" key="7">
    <source>
        <dbReference type="ARBA" id="ARBA00022840"/>
    </source>
</evidence>
<proteinExistence type="inferred from homology"/>
<dbReference type="InterPro" id="IPR012947">
    <property type="entry name" value="tRNA_SAD"/>
</dbReference>
<dbReference type="SUPFAM" id="SSF55681">
    <property type="entry name" value="Class II aaRS and biotin synthetases"/>
    <property type="match status" value="1"/>
</dbReference>
<protein>
    <recommendedName>
        <fullName evidence="11">Alanine--tRNA ligase</fullName>
        <ecNumber evidence="11">6.1.1.7</ecNumber>
    </recommendedName>
    <alternativeName>
        <fullName evidence="11">Alanyl-tRNA synthetase</fullName>
        <shortName evidence="11">AlaRS</shortName>
    </alternativeName>
</protein>
<evidence type="ECO:0000256" key="11">
    <source>
        <dbReference type="HAMAP-Rule" id="MF_00036"/>
    </source>
</evidence>
<sequence>MKTDEIRQRYLDFFKSKGHTVCTSDVLVPKWDPTVLFTPAGMNPFKDHFLGNVELEFTRATSSQKCLRTGDIENVGRTAYHHTFFEMLGNFSFGDYFKKDAIHWAWEFLVDKQWMGIDPERLTVTVYLDDDEASDIWHKEVGLPLDRIERLGEHDNFWPAGAPTDGPDGVCGPCSEIFFHPDDGPECEIWNLVFTQFNRSGDPPNNLSPLPSKNIDTGMGLERMAATLQGVETNFHIDSLLPIVHAAAEVCGIKYEANTDNGRRMRRITDHVRACTMAIHENVLPGKEKENYTVRRLLRRAVLQGYQIGLRDPFLAQLVPAVVDSLKVPYPELAQTVDSVQKAITNEENDFYHLIENNLRFVEQMIEDAKQSKATEIDAAEAARLFQTRGVPPELTSELAAEAELGFNWDNYQAEMARHGAASGTLVDGVMGNSGPIDEFKNKLKKTTFTGYDCTSGTATVLGIGDVETSLEEIDASNGQCVVVLSETPFYARSGGQESDFGTLTNDGVEFEVIDMEKTGDLFIHVGVVKSGKLKVGDEVTATVDPERRAAVCRAHSATHILHYALQQNLGEHATQRGSRVDDDKLRFDFANQGAIPSETLSAIETMTLEKISEGVDVKWETVSLDDAKKAGAMMLFGEKYPDPVRMVSIGGFSKELCGGTHLNNSSDVMAFEIVSESGTAAGTRRIEALTGKRAIENQQEVKAASQEVAKLLGVDASQVGSAVKGLFGEVRDLKKQAASGKANSKPNDTKLPAVNAKAGYLEIRNELFSAASLLNVPTSEISARVQSLLSEKQSLLEQIEKLAVAAELSADDLIAEGVQKGEVLVISKSLPLATPDLMRQLIDQIRKKTNPVAVFFATSPGPGKVMLIAGLSRDLVERGIKAGDWVKTVAPVVGGNGGGKPDLAQAGGKNPENIEQAIQEAVSFIESKI</sequence>
<dbReference type="InterPro" id="IPR050058">
    <property type="entry name" value="Ala-tRNA_ligase"/>
</dbReference>
<dbReference type="InterPro" id="IPR018165">
    <property type="entry name" value="Ala-tRNA-synth_IIc_core"/>
</dbReference>
<dbReference type="NCBIfam" id="TIGR00344">
    <property type="entry name" value="alaS"/>
    <property type="match status" value="1"/>
</dbReference>
<evidence type="ECO:0000313" key="14">
    <source>
        <dbReference type="EMBL" id="QEG24122.1"/>
    </source>
</evidence>
<evidence type="ECO:0000256" key="6">
    <source>
        <dbReference type="ARBA" id="ARBA00022833"/>
    </source>
</evidence>
<dbReference type="Pfam" id="PF07973">
    <property type="entry name" value="tRNA_SAD"/>
    <property type="match status" value="1"/>
</dbReference>
<dbReference type="FunFam" id="3.10.310.40:FF:000001">
    <property type="entry name" value="Alanine--tRNA ligase"/>
    <property type="match status" value="1"/>
</dbReference>
<dbReference type="InterPro" id="IPR018164">
    <property type="entry name" value="Ala-tRNA-synth_IIc_N"/>
</dbReference>
<dbReference type="AlphaFoldDB" id="A0A5B9PHD1"/>
<accession>A0A5B9PHD1</accession>
<dbReference type="Pfam" id="PF01411">
    <property type="entry name" value="tRNA-synt_2c"/>
    <property type="match status" value="1"/>
</dbReference>
<dbReference type="STRING" id="980251.GCA_001642875_02228"/>
<dbReference type="PRINTS" id="PR00980">
    <property type="entry name" value="TRNASYNTHALA"/>
</dbReference>
<keyword evidence="15" id="KW-1185">Reference proteome</keyword>
<dbReference type="FunFam" id="3.30.54.20:FF:000001">
    <property type="entry name" value="Alanine--tRNA ligase"/>
    <property type="match status" value="1"/>
</dbReference>
<dbReference type="Gene3D" id="3.30.54.20">
    <property type="match status" value="1"/>
</dbReference>
<dbReference type="HAMAP" id="MF_00036_B">
    <property type="entry name" value="Ala_tRNA_synth_B"/>
    <property type="match status" value="1"/>
</dbReference>
<dbReference type="GO" id="GO:0005524">
    <property type="term" value="F:ATP binding"/>
    <property type="evidence" value="ECO:0007669"/>
    <property type="project" value="UniProtKB-UniRule"/>
</dbReference>
<dbReference type="GO" id="GO:0008270">
    <property type="term" value="F:zinc ion binding"/>
    <property type="evidence" value="ECO:0007669"/>
    <property type="project" value="UniProtKB-UniRule"/>
</dbReference>
<feature type="binding site" evidence="11">
    <location>
        <position position="556"/>
    </location>
    <ligand>
        <name>Zn(2+)</name>
        <dbReference type="ChEBI" id="CHEBI:29105"/>
    </ligand>
</feature>
<comment type="cofactor">
    <cofactor evidence="11">
        <name>Zn(2+)</name>
        <dbReference type="ChEBI" id="CHEBI:29105"/>
    </cofactor>
    <text evidence="11">Binds 1 zinc ion per subunit.</text>
</comment>
<evidence type="ECO:0000313" key="15">
    <source>
        <dbReference type="Proteomes" id="UP000322214"/>
    </source>
</evidence>
<reference evidence="14 15" key="1">
    <citation type="submission" date="2019-08" db="EMBL/GenBank/DDBJ databases">
        <title>Deep-cultivation of Planctomycetes and their phenomic and genomic characterization uncovers novel biology.</title>
        <authorList>
            <person name="Wiegand S."/>
            <person name="Jogler M."/>
            <person name="Boedeker C."/>
            <person name="Pinto D."/>
            <person name="Vollmers J."/>
            <person name="Rivas-Marin E."/>
            <person name="Kohn T."/>
            <person name="Peeters S.H."/>
            <person name="Heuer A."/>
            <person name="Rast P."/>
            <person name="Oberbeckmann S."/>
            <person name="Bunk B."/>
            <person name="Jeske O."/>
            <person name="Meyerdierks A."/>
            <person name="Storesund J.E."/>
            <person name="Kallscheuer N."/>
            <person name="Luecker S."/>
            <person name="Lage O.M."/>
            <person name="Pohl T."/>
            <person name="Merkel B.J."/>
            <person name="Hornburger P."/>
            <person name="Mueller R.-W."/>
            <person name="Bruemmer F."/>
            <person name="Labrenz M."/>
            <person name="Spormann A.M."/>
            <person name="Op den Camp H."/>
            <person name="Overmann J."/>
            <person name="Amann R."/>
            <person name="Jetten M.S.M."/>
            <person name="Mascher T."/>
            <person name="Medema M.H."/>
            <person name="Devos D.P."/>
            <person name="Kaster A.-K."/>
            <person name="Ovreas L."/>
            <person name="Rohde M."/>
            <person name="Galperin M.Y."/>
            <person name="Jogler C."/>
        </authorList>
    </citation>
    <scope>NUCLEOTIDE SEQUENCE [LARGE SCALE GENOMIC DNA]</scope>
    <source>
        <strain evidence="14 15">FC18</strain>
    </source>
</reference>
<evidence type="ECO:0000256" key="1">
    <source>
        <dbReference type="ARBA" id="ARBA00008226"/>
    </source>
</evidence>
<dbReference type="EMBL" id="CP042912">
    <property type="protein sequence ID" value="QEG24122.1"/>
    <property type="molecule type" value="Genomic_DNA"/>
</dbReference>
<evidence type="ECO:0000256" key="4">
    <source>
        <dbReference type="ARBA" id="ARBA00022723"/>
    </source>
</evidence>
<name>A0A5B9PHD1_9BACT</name>
<dbReference type="Proteomes" id="UP000322214">
    <property type="component" value="Chromosome"/>
</dbReference>
<organism evidence="14 15">
    <name type="scientific">Mariniblastus fucicola</name>
    <dbReference type="NCBI Taxonomy" id="980251"/>
    <lineage>
        <taxon>Bacteria</taxon>
        <taxon>Pseudomonadati</taxon>
        <taxon>Planctomycetota</taxon>
        <taxon>Planctomycetia</taxon>
        <taxon>Pirellulales</taxon>
        <taxon>Pirellulaceae</taxon>
        <taxon>Mariniblastus</taxon>
    </lineage>
</organism>
<dbReference type="SUPFAM" id="SSF101353">
    <property type="entry name" value="Putative anticodon-binding domain of alanyl-tRNA synthetase (AlaRS)"/>
    <property type="match status" value="1"/>
</dbReference>
<dbReference type="Gene3D" id="3.30.980.10">
    <property type="entry name" value="Threonyl-trna Synthetase, Chain A, domain 2"/>
    <property type="match status" value="1"/>
</dbReference>
<evidence type="ECO:0000256" key="2">
    <source>
        <dbReference type="ARBA" id="ARBA00022555"/>
    </source>
</evidence>
<keyword evidence="3 11" id="KW-0436">Ligase</keyword>
<comment type="similarity">
    <text evidence="1 11">Belongs to the class-II aminoacyl-tRNA synthetase family.</text>
</comment>
<feature type="binding site" evidence="11">
    <location>
        <position position="560"/>
    </location>
    <ligand>
        <name>Zn(2+)</name>
        <dbReference type="ChEBI" id="CHEBI:29105"/>
    </ligand>
</feature>
<keyword evidence="10 11" id="KW-0030">Aminoacyl-tRNA synthetase</keyword>
<dbReference type="EC" id="6.1.1.7" evidence="11"/>
<keyword evidence="5 11" id="KW-0547">Nucleotide-binding</keyword>
<comment type="function">
    <text evidence="11">Catalyzes the attachment of alanine to tRNA(Ala) in a two-step reaction: alanine is first activated by ATP to form Ala-AMP and then transferred to the acceptor end of tRNA(Ala). Also edits incorrectly charged Ser-tRNA(Ala) and Gly-tRNA(Ala) via its editing domain.</text>
</comment>
<dbReference type="CDD" id="cd00673">
    <property type="entry name" value="AlaRS_core"/>
    <property type="match status" value="1"/>
</dbReference>
<dbReference type="FunFam" id="3.30.980.10:FF:000004">
    <property type="entry name" value="Alanine--tRNA ligase, cytoplasmic"/>
    <property type="match status" value="1"/>
</dbReference>
<evidence type="ECO:0000256" key="3">
    <source>
        <dbReference type="ARBA" id="ARBA00022598"/>
    </source>
</evidence>
<feature type="coiled-coil region" evidence="12">
    <location>
        <begin position="786"/>
        <end position="817"/>
    </location>
</feature>
<dbReference type="GO" id="GO:0002161">
    <property type="term" value="F:aminoacyl-tRNA deacylase activity"/>
    <property type="evidence" value="ECO:0007669"/>
    <property type="project" value="TreeGrafter"/>
</dbReference>
<keyword evidence="6 11" id="KW-0862">Zinc</keyword>
<keyword evidence="2 11" id="KW-0820">tRNA-binding</keyword>
<dbReference type="InterPro" id="IPR002318">
    <property type="entry name" value="Ala-tRNA-lgiase_IIc"/>
</dbReference>
<dbReference type="Pfam" id="PF02272">
    <property type="entry name" value="DHHA1"/>
    <property type="match status" value="1"/>
</dbReference>
<dbReference type="InterPro" id="IPR023033">
    <property type="entry name" value="Ala_tRNA_ligase_euk/bac"/>
</dbReference>